<dbReference type="RefSeq" id="XP_003335829.2">
    <property type="nucleotide sequence ID" value="XM_003335781.2"/>
</dbReference>
<keyword evidence="2" id="KW-1185">Reference proteome</keyword>
<gene>
    <name evidence="1" type="ORF">PGTG_17366</name>
</gene>
<sequence>MRKGGRARGSPESKPRLLFEILARLGPILRDSKHFGKGQQCSPEVLKRALRKSLDASRHSRQALSACGKEEAIDRPSPTFTHIVIRFDRYKQHYRDELAAPAGPLSGQ</sequence>
<dbReference type="Proteomes" id="UP000008783">
    <property type="component" value="Unassembled WGS sequence"/>
</dbReference>
<reference key="1">
    <citation type="submission" date="2007-01" db="EMBL/GenBank/DDBJ databases">
        <title>The Genome Sequence of Puccinia graminis f. sp. tritici Strain CRL 75-36-700-3.</title>
        <authorList>
            <consortium name="The Broad Institute Genome Sequencing Platform"/>
            <person name="Birren B."/>
            <person name="Lander E."/>
            <person name="Galagan J."/>
            <person name="Nusbaum C."/>
            <person name="Devon K."/>
            <person name="Cuomo C."/>
            <person name="Jaffe D."/>
            <person name="Butler J."/>
            <person name="Alvarez P."/>
            <person name="Gnerre S."/>
            <person name="Grabherr M."/>
            <person name="Mauceli E."/>
            <person name="Brockman W."/>
            <person name="Young S."/>
            <person name="LaButti K."/>
            <person name="Sykes S."/>
            <person name="DeCaprio D."/>
            <person name="Crawford M."/>
            <person name="Koehrsen M."/>
            <person name="Engels R."/>
            <person name="Montgomery P."/>
            <person name="Pearson M."/>
            <person name="Howarth C."/>
            <person name="Larson L."/>
            <person name="White J."/>
            <person name="Zeng Q."/>
            <person name="Kodira C."/>
            <person name="Yandava C."/>
            <person name="Alvarado L."/>
            <person name="O'Leary S."/>
            <person name="Szabo L."/>
            <person name="Dean R."/>
            <person name="Schein J."/>
        </authorList>
    </citation>
    <scope>NUCLEOTIDE SEQUENCE</scope>
    <source>
        <strain>CRL 75-36-700-3</strain>
    </source>
</reference>
<proteinExistence type="predicted"/>
<dbReference type="GeneID" id="10529324"/>
<dbReference type="AlphaFoldDB" id="E3L4D5"/>
<evidence type="ECO:0000313" key="1">
    <source>
        <dbReference type="EMBL" id="EFP91410.2"/>
    </source>
</evidence>
<name>E3L4D5_PUCGT</name>
<dbReference type="KEGG" id="pgr:PGTG_17366"/>
<dbReference type="EMBL" id="DS178346">
    <property type="protein sequence ID" value="EFP91410.2"/>
    <property type="molecule type" value="Genomic_DNA"/>
</dbReference>
<dbReference type="VEuPathDB" id="FungiDB:PGTG_17366"/>
<evidence type="ECO:0000313" key="2">
    <source>
        <dbReference type="Proteomes" id="UP000008783"/>
    </source>
</evidence>
<dbReference type="InParanoid" id="E3L4D5"/>
<dbReference type="HOGENOM" id="CLU_2198276_0_0_1"/>
<protein>
    <submittedName>
        <fullName evidence="1">Uncharacterized protein</fullName>
    </submittedName>
</protein>
<reference evidence="2" key="2">
    <citation type="journal article" date="2011" name="Proc. Natl. Acad. Sci. U.S.A.">
        <title>Obligate biotrophy features unraveled by the genomic analysis of rust fungi.</title>
        <authorList>
            <person name="Duplessis S."/>
            <person name="Cuomo C.A."/>
            <person name="Lin Y.-C."/>
            <person name="Aerts A."/>
            <person name="Tisserant E."/>
            <person name="Veneault-Fourrey C."/>
            <person name="Joly D.L."/>
            <person name="Hacquard S."/>
            <person name="Amselem J."/>
            <person name="Cantarel B.L."/>
            <person name="Chiu R."/>
            <person name="Coutinho P.M."/>
            <person name="Feau N."/>
            <person name="Field M."/>
            <person name="Frey P."/>
            <person name="Gelhaye E."/>
            <person name="Goldberg J."/>
            <person name="Grabherr M.G."/>
            <person name="Kodira C.D."/>
            <person name="Kohler A."/>
            <person name="Kuees U."/>
            <person name="Lindquist E.A."/>
            <person name="Lucas S.M."/>
            <person name="Mago R."/>
            <person name="Mauceli E."/>
            <person name="Morin E."/>
            <person name="Murat C."/>
            <person name="Pangilinan J.L."/>
            <person name="Park R."/>
            <person name="Pearson M."/>
            <person name="Quesneville H."/>
            <person name="Rouhier N."/>
            <person name="Sakthikumar S."/>
            <person name="Salamov A.A."/>
            <person name="Schmutz J."/>
            <person name="Selles B."/>
            <person name="Shapiro H."/>
            <person name="Tanguay P."/>
            <person name="Tuskan G.A."/>
            <person name="Henrissat B."/>
            <person name="Van de Peer Y."/>
            <person name="Rouze P."/>
            <person name="Ellis J.G."/>
            <person name="Dodds P.N."/>
            <person name="Schein J.E."/>
            <person name="Zhong S."/>
            <person name="Hamelin R.C."/>
            <person name="Grigoriev I.V."/>
            <person name="Szabo L.J."/>
            <person name="Martin F."/>
        </authorList>
    </citation>
    <scope>NUCLEOTIDE SEQUENCE [LARGE SCALE GENOMIC DNA]</scope>
    <source>
        <strain evidence="2">CRL 75-36-700-3 / race SCCL</strain>
    </source>
</reference>
<organism evidence="1 2">
    <name type="scientific">Puccinia graminis f. sp. tritici (strain CRL 75-36-700-3 / race SCCL)</name>
    <name type="common">Black stem rust fungus</name>
    <dbReference type="NCBI Taxonomy" id="418459"/>
    <lineage>
        <taxon>Eukaryota</taxon>
        <taxon>Fungi</taxon>
        <taxon>Dikarya</taxon>
        <taxon>Basidiomycota</taxon>
        <taxon>Pucciniomycotina</taxon>
        <taxon>Pucciniomycetes</taxon>
        <taxon>Pucciniales</taxon>
        <taxon>Pucciniaceae</taxon>
        <taxon>Puccinia</taxon>
    </lineage>
</organism>
<accession>E3L4D5</accession>